<dbReference type="InterPro" id="IPR002213">
    <property type="entry name" value="UDP_glucos_trans"/>
</dbReference>
<name>A0ABP0JQJ1_9DINO</name>
<dbReference type="SUPFAM" id="SSF53756">
    <property type="entry name" value="UDP-Glycosyltransferase/glycogen phosphorylase"/>
    <property type="match status" value="1"/>
</dbReference>
<dbReference type="InterPro" id="IPR050426">
    <property type="entry name" value="Glycosyltransferase_28"/>
</dbReference>
<dbReference type="InterPro" id="IPR010610">
    <property type="entry name" value="EryCIII-like_C"/>
</dbReference>
<reference evidence="3 4" key="1">
    <citation type="submission" date="2024-02" db="EMBL/GenBank/DDBJ databases">
        <authorList>
            <person name="Chen Y."/>
            <person name="Shah S."/>
            <person name="Dougan E. K."/>
            <person name="Thang M."/>
            <person name="Chan C."/>
        </authorList>
    </citation>
    <scope>NUCLEOTIDE SEQUENCE [LARGE SCALE GENOMIC DNA]</scope>
</reference>
<gene>
    <name evidence="3" type="ORF">SCF082_LOCUS13307</name>
</gene>
<dbReference type="PANTHER" id="PTHR48050">
    <property type="entry name" value="STEROL 3-BETA-GLUCOSYLTRANSFERASE"/>
    <property type="match status" value="1"/>
</dbReference>
<evidence type="ECO:0000256" key="1">
    <source>
        <dbReference type="ARBA" id="ARBA00022679"/>
    </source>
</evidence>
<keyword evidence="4" id="KW-1185">Reference proteome</keyword>
<evidence type="ECO:0000313" key="3">
    <source>
        <dbReference type="EMBL" id="CAK9016722.1"/>
    </source>
</evidence>
<dbReference type="Pfam" id="PF06722">
    <property type="entry name" value="EryCIII-like_C"/>
    <property type="match status" value="1"/>
</dbReference>
<evidence type="ECO:0000313" key="4">
    <source>
        <dbReference type="Proteomes" id="UP001642464"/>
    </source>
</evidence>
<evidence type="ECO:0000259" key="2">
    <source>
        <dbReference type="Pfam" id="PF06722"/>
    </source>
</evidence>
<proteinExistence type="predicted"/>
<keyword evidence="1" id="KW-0808">Transferase</keyword>
<accession>A0ABP0JQJ1</accession>
<feature type="domain" description="Erythromycin biosynthesis protein CIII-like C-terminal" evidence="2">
    <location>
        <begin position="343"/>
        <end position="443"/>
    </location>
</feature>
<sequence length="638" mass="70675">MAPIRCAIATQGTRGDFQPVLSLGIGLKRAGHVVKFFANPGHCKMANEFGLESVACCIEVKDVLSTERGMRAMEKGDLLMVFAAGDFDDDLDLQTDWSGIFQNEMEEFKPDVLIWTGLMGGEVSKLREKTNMMIPEIIASYQPHSVPTNHITPVNMQRLELEPGQPLLYTWVLEMQTDAGGNFYRVQEAMKEGVEVGVFNTPQASYEIMFNIEEHPTPRILAYSPGWWVPYDDWPKTSNILVPGNWKIPKEQQEEAAKKGSALFNAGDQHTATTDFILAGEKPVYIGWGSMMVFSKEHMARLAVGALKEAGKRGIIVGGWAELSESSLGGDEAQDLKDYSQSNVLFLKSAPHEWLFPQCACCVHHGGIGTTQASLSAGVPTIVTPVFADQKDIARKLSKDQHGEGTVHLSQLTAKELGAKIRKCCEDPTIIQNCKTIAEVMAKEDGIKSTVDFIENFKKEVDAGIWKKKRDALEERLKAAHNKFKHLKDFGQIFGKWNMDLSEKYPPMKQYMADQINKHGRMVEIFMKKKLWFVKSAGGCLARTGEALKSEESGRYKEFAMLEEVGASKNGSRIHVKRVKGIGPDEGWVSPVVSGKDIVVKVASQAEIGKIQMDAIAKQFSDILGENGRPERSQSGAK</sequence>
<comment type="caution">
    <text evidence="3">The sequence shown here is derived from an EMBL/GenBank/DDBJ whole genome shotgun (WGS) entry which is preliminary data.</text>
</comment>
<organism evidence="3 4">
    <name type="scientific">Durusdinium trenchii</name>
    <dbReference type="NCBI Taxonomy" id="1381693"/>
    <lineage>
        <taxon>Eukaryota</taxon>
        <taxon>Sar</taxon>
        <taxon>Alveolata</taxon>
        <taxon>Dinophyceae</taxon>
        <taxon>Suessiales</taxon>
        <taxon>Symbiodiniaceae</taxon>
        <taxon>Durusdinium</taxon>
    </lineage>
</organism>
<dbReference type="Gene3D" id="3.40.50.2000">
    <property type="entry name" value="Glycogen Phosphorylase B"/>
    <property type="match status" value="2"/>
</dbReference>
<dbReference type="EMBL" id="CAXAMM010008213">
    <property type="protein sequence ID" value="CAK9016722.1"/>
    <property type="molecule type" value="Genomic_DNA"/>
</dbReference>
<dbReference type="Proteomes" id="UP001642464">
    <property type="component" value="Unassembled WGS sequence"/>
</dbReference>
<dbReference type="PANTHER" id="PTHR48050:SF13">
    <property type="entry name" value="STEROL 3-BETA-GLUCOSYLTRANSFERASE UGT80A2"/>
    <property type="match status" value="1"/>
</dbReference>
<protein>
    <submittedName>
        <fullName evidence="3">UDP-sugar-dependent glycosyltransferase 52 (Sterol 3-beta-glucosyltransferase) (UDP-glycosyltransferase 52)</fullName>
    </submittedName>
</protein>
<dbReference type="CDD" id="cd03784">
    <property type="entry name" value="GT1_Gtf-like"/>
    <property type="match status" value="1"/>
</dbReference>